<keyword evidence="3" id="KW-1185">Reference proteome</keyword>
<dbReference type="EMBL" id="KE747843">
    <property type="protein sequence ID" value="RMZ74032.1"/>
    <property type="molecule type" value="Genomic_DNA"/>
</dbReference>
<accession>A0A3M7MHW5</accession>
<proteinExistence type="predicted"/>
<protein>
    <submittedName>
        <fullName evidence="2">Uncharacterized protein</fullName>
    </submittedName>
</protein>
<sequence>MQGAWTSAGTYGEPWNSLVCSWRLLDNAAGETPCFYHMGDFLTRDSCWTMDVALSRKRSRLTLDDDHDEEQEKGRGQLRSESLPAPMLGDALKRSRTHCELEELDVIDVAEAWNVNMQAILASKTLATPTDSSLVAYDNLARYREGESIAVLCVQGNVQVHYELLCAALPDLLILSPSLQAFVLCHDPSTHSLSSSAPFSLPLIQAATPSNNHFVRLGLLHPLGGGKFPLDALVVLDGKGRRRLVLPIGWGAGKHVDTPAGRSIQVRLMSLLRGCVEKLERERVEV</sequence>
<organism evidence="2 3">
    <name type="scientific">Pyrenophora seminiperda CCB06</name>
    <dbReference type="NCBI Taxonomy" id="1302712"/>
    <lineage>
        <taxon>Eukaryota</taxon>
        <taxon>Fungi</taxon>
        <taxon>Dikarya</taxon>
        <taxon>Ascomycota</taxon>
        <taxon>Pezizomycotina</taxon>
        <taxon>Dothideomycetes</taxon>
        <taxon>Pleosporomycetidae</taxon>
        <taxon>Pleosporales</taxon>
        <taxon>Pleosporineae</taxon>
        <taxon>Pleosporaceae</taxon>
        <taxon>Pyrenophora</taxon>
    </lineage>
</organism>
<evidence type="ECO:0000256" key="1">
    <source>
        <dbReference type="SAM" id="MobiDB-lite"/>
    </source>
</evidence>
<gene>
    <name evidence="2" type="ORF">GMOD_00004857</name>
</gene>
<reference evidence="2 3" key="1">
    <citation type="journal article" date="2014" name="PLoS ONE">
        <title>De novo Genome Assembly of the Fungal Plant Pathogen Pyrenophora semeniperda.</title>
        <authorList>
            <person name="Soliai M.M."/>
            <person name="Meyer S.E."/>
            <person name="Udall J.A."/>
            <person name="Elzinga D.E."/>
            <person name="Hermansen R.A."/>
            <person name="Bodily P.M."/>
            <person name="Hart A.A."/>
            <person name="Coleman C.E."/>
        </authorList>
    </citation>
    <scope>NUCLEOTIDE SEQUENCE [LARGE SCALE GENOMIC DNA]</scope>
    <source>
        <strain evidence="2 3">CCB06</strain>
        <tissue evidence="2">Mycelium</tissue>
    </source>
</reference>
<feature type="region of interest" description="Disordered" evidence="1">
    <location>
        <begin position="63"/>
        <end position="82"/>
    </location>
</feature>
<evidence type="ECO:0000313" key="2">
    <source>
        <dbReference type="EMBL" id="RMZ74032.1"/>
    </source>
</evidence>
<evidence type="ECO:0000313" key="3">
    <source>
        <dbReference type="Proteomes" id="UP000265663"/>
    </source>
</evidence>
<dbReference type="AlphaFoldDB" id="A0A3M7MHW5"/>
<dbReference type="Proteomes" id="UP000265663">
    <property type="component" value="Unassembled WGS sequence"/>
</dbReference>
<dbReference type="OrthoDB" id="5390017at2759"/>
<name>A0A3M7MHW5_9PLEO</name>